<dbReference type="AlphaFoldDB" id="A0A1W1HFS7"/>
<dbReference type="SUPFAM" id="SSF53335">
    <property type="entry name" value="S-adenosyl-L-methionine-dependent methyltransferases"/>
    <property type="match status" value="1"/>
</dbReference>
<dbReference type="OrthoDB" id="529208at2"/>
<sequence length="407" mass="46711">MKTLSRSDLVDLSLEITWEKNGIHHSDRYFADQLNCWRDVFPGSPFEKLFDHDIEHPVTFQANPGDLVPDHSNDKILRLPLSRVNSDRLKHSIDVGRFYPQGIISGLTGVFRDTITPFRCIGLSQSIITADLNHPMAGIPFQLTMEVNKHSSKANERGGSCMDWIDIALSGPGMQARSNAKATDFFSQHAFHRKDPRPDADFYKKDRFVHHIDDQARENLAAIYQSLVRPGDSILDLMAGWESHIPETLEPLSLHGIGLNANELANNPALTSYTVQDLNINPELAFKDNIFDHAICSLSVEYLTDPIRIFQEIARVLKPGGAFIVSFSNRWFPEKSIRIWEDLHDFERMGLVTEYFLLSDRYESISTLSLRGYPRPYDDDYFPKLRLSDPIYTVIGHTRHYLQRYYR</sequence>
<keyword evidence="2" id="KW-0808">Transferase</keyword>
<dbReference type="GO" id="GO:0032259">
    <property type="term" value="P:methylation"/>
    <property type="evidence" value="ECO:0007669"/>
    <property type="project" value="UniProtKB-KW"/>
</dbReference>
<proteinExistence type="predicted"/>
<dbReference type="Gene3D" id="3.40.50.150">
    <property type="entry name" value="Vaccinia Virus protein VP39"/>
    <property type="match status" value="1"/>
</dbReference>
<dbReference type="InterPro" id="IPR029063">
    <property type="entry name" value="SAM-dependent_MTases_sf"/>
</dbReference>
<dbReference type="Gene3D" id="3.10.50.40">
    <property type="match status" value="1"/>
</dbReference>
<dbReference type="Proteomes" id="UP000191931">
    <property type="component" value="Unassembled WGS sequence"/>
</dbReference>
<dbReference type="EMBL" id="FWEV01000224">
    <property type="protein sequence ID" value="SLM31371.1"/>
    <property type="molecule type" value="Genomic_DNA"/>
</dbReference>
<evidence type="ECO:0000313" key="3">
    <source>
        <dbReference type="Proteomes" id="UP000191931"/>
    </source>
</evidence>
<dbReference type="PANTHER" id="PTHR43036:SF2">
    <property type="entry name" value="OS04G0481300 PROTEIN"/>
    <property type="match status" value="1"/>
</dbReference>
<keyword evidence="3" id="KW-1185">Reference proteome</keyword>
<accession>A0A1W1HFS7</accession>
<dbReference type="STRING" id="1246637.MTBBW1_300102"/>
<evidence type="ECO:0000259" key="1">
    <source>
        <dbReference type="Pfam" id="PF08241"/>
    </source>
</evidence>
<dbReference type="CDD" id="cd02440">
    <property type="entry name" value="AdoMet_MTases"/>
    <property type="match status" value="1"/>
</dbReference>
<dbReference type="PANTHER" id="PTHR43036">
    <property type="entry name" value="OSJNBB0011N17.9 PROTEIN"/>
    <property type="match status" value="1"/>
</dbReference>
<reference evidence="2 3" key="1">
    <citation type="submission" date="2017-03" db="EMBL/GenBank/DDBJ databases">
        <authorList>
            <person name="Afonso C.L."/>
            <person name="Miller P.J."/>
            <person name="Scott M.A."/>
            <person name="Spackman E."/>
            <person name="Goraichik I."/>
            <person name="Dimitrov K.M."/>
            <person name="Suarez D.L."/>
            <person name="Swayne D.E."/>
        </authorList>
    </citation>
    <scope>NUCLEOTIDE SEQUENCE [LARGE SCALE GENOMIC DNA]</scope>
    <source>
        <strain evidence="2">PRJEB14757</strain>
    </source>
</reference>
<feature type="domain" description="Methyltransferase type 11" evidence="1">
    <location>
        <begin position="262"/>
        <end position="325"/>
    </location>
</feature>
<gene>
    <name evidence="2" type="ORF">MTBBW1_300102</name>
</gene>
<dbReference type="GO" id="GO:0008757">
    <property type="term" value="F:S-adenosylmethionine-dependent methyltransferase activity"/>
    <property type="evidence" value="ECO:0007669"/>
    <property type="project" value="InterPro"/>
</dbReference>
<dbReference type="InterPro" id="IPR046357">
    <property type="entry name" value="PPIase_dom_sf"/>
</dbReference>
<dbReference type="GO" id="GO:0003755">
    <property type="term" value="F:peptidyl-prolyl cis-trans isomerase activity"/>
    <property type="evidence" value="ECO:0007669"/>
    <property type="project" value="InterPro"/>
</dbReference>
<evidence type="ECO:0000313" key="2">
    <source>
        <dbReference type="EMBL" id="SLM31371.1"/>
    </source>
</evidence>
<dbReference type="Pfam" id="PF08241">
    <property type="entry name" value="Methyltransf_11"/>
    <property type="match status" value="1"/>
</dbReference>
<dbReference type="InterPro" id="IPR013216">
    <property type="entry name" value="Methyltransf_11"/>
</dbReference>
<dbReference type="RefSeq" id="WP_080800091.1">
    <property type="nucleotide sequence ID" value="NZ_LT828541.1"/>
</dbReference>
<protein>
    <submittedName>
        <fullName evidence="2">Putative methyltransferase</fullName>
    </submittedName>
</protein>
<keyword evidence="2" id="KW-0489">Methyltransferase</keyword>
<organism evidence="2 3">
    <name type="scientific">Desulfamplus magnetovallimortis</name>
    <dbReference type="NCBI Taxonomy" id="1246637"/>
    <lineage>
        <taxon>Bacteria</taxon>
        <taxon>Pseudomonadati</taxon>
        <taxon>Thermodesulfobacteriota</taxon>
        <taxon>Desulfobacteria</taxon>
        <taxon>Desulfobacterales</taxon>
        <taxon>Desulfobacteraceae</taxon>
        <taxon>Desulfamplus</taxon>
    </lineage>
</organism>
<name>A0A1W1HFS7_9BACT</name>